<dbReference type="Pfam" id="PF13676">
    <property type="entry name" value="TIR_2"/>
    <property type="match status" value="1"/>
</dbReference>
<dbReference type="PROSITE" id="PS50104">
    <property type="entry name" value="TIR"/>
    <property type="match status" value="1"/>
</dbReference>
<dbReference type="Pfam" id="PF00291">
    <property type="entry name" value="PALP"/>
    <property type="match status" value="1"/>
</dbReference>
<comment type="cofactor">
    <cofactor evidence="1">
        <name>pyridoxal 5'-phosphate</name>
        <dbReference type="ChEBI" id="CHEBI:597326"/>
    </cofactor>
</comment>
<dbReference type="InterPro" id="IPR036052">
    <property type="entry name" value="TrpB-like_PALP_sf"/>
</dbReference>
<proteinExistence type="predicted"/>
<dbReference type="SUPFAM" id="SSF53686">
    <property type="entry name" value="Tryptophan synthase beta subunit-like PLP-dependent enzymes"/>
    <property type="match status" value="1"/>
</dbReference>
<accession>A0ABT8WGH0</accession>
<dbReference type="RefSeq" id="WP_303279832.1">
    <property type="nucleotide sequence ID" value="NZ_JAUOEK010000184.1"/>
</dbReference>
<dbReference type="InterPro" id="IPR000157">
    <property type="entry name" value="TIR_dom"/>
</dbReference>
<keyword evidence="2" id="KW-0663">Pyridoxal phosphate</keyword>
<evidence type="ECO:0000313" key="5">
    <source>
        <dbReference type="Proteomes" id="UP001176883"/>
    </source>
</evidence>
<dbReference type="InterPro" id="IPR001926">
    <property type="entry name" value="TrpB-like_PALP"/>
</dbReference>
<feature type="domain" description="TIR" evidence="3">
    <location>
        <begin position="3"/>
        <end position="146"/>
    </location>
</feature>
<name>A0ABT8WGH0_9FLAO</name>
<evidence type="ECO:0000259" key="3">
    <source>
        <dbReference type="PROSITE" id="PS50104"/>
    </source>
</evidence>
<dbReference type="InterPro" id="IPR035897">
    <property type="entry name" value="Toll_tir_struct_dom_sf"/>
</dbReference>
<protein>
    <submittedName>
        <fullName evidence="4">Pyridoxal-phosphate dependent enzyme</fullName>
    </submittedName>
</protein>
<dbReference type="SUPFAM" id="SSF52200">
    <property type="entry name" value="Toll/Interleukin receptor TIR domain"/>
    <property type="match status" value="1"/>
</dbReference>
<dbReference type="Gene3D" id="3.40.50.10140">
    <property type="entry name" value="Toll/interleukin-1 receptor homology (TIR) domain"/>
    <property type="match status" value="1"/>
</dbReference>
<dbReference type="EMBL" id="JAUOEK010000184">
    <property type="protein sequence ID" value="MDO5972114.1"/>
    <property type="molecule type" value="Genomic_DNA"/>
</dbReference>
<evidence type="ECO:0000256" key="2">
    <source>
        <dbReference type="ARBA" id="ARBA00022898"/>
    </source>
</evidence>
<evidence type="ECO:0000313" key="4">
    <source>
        <dbReference type="EMBL" id="MDO5972114.1"/>
    </source>
</evidence>
<dbReference type="Proteomes" id="UP001176883">
    <property type="component" value="Unassembled WGS sequence"/>
</dbReference>
<dbReference type="Gene3D" id="3.40.50.1100">
    <property type="match status" value="2"/>
</dbReference>
<reference evidence="4" key="1">
    <citation type="submission" date="2023-07" db="EMBL/GenBank/DDBJ databases">
        <title>Two novel species in the genus Flavivirga.</title>
        <authorList>
            <person name="Kwon K."/>
        </authorList>
    </citation>
    <scope>NUCLEOTIDE SEQUENCE</scope>
    <source>
        <strain evidence="4">KCTC 52353</strain>
    </source>
</reference>
<keyword evidence="5" id="KW-1185">Reference proteome</keyword>
<organism evidence="4 5">
    <name type="scientific">Flavivirga aquimarina</name>
    <dbReference type="NCBI Taxonomy" id="2027862"/>
    <lineage>
        <taxon>Bacteria</taxon>
        <taxon>Pseudomonadati</taxon>
        <taxon>Bacteroidota</taxon>
        <taxon>Flavobacteriia</taxon>
        <taxon>Flavobacteriales</taxon>
        <taxon>Flavobacteriaceae</taxon>
        <taxon>Flavivirga</taxon>
    </lineage>
</organism>
<comment type="caution">
    <text evidence="4">The sequence shown here is derived from an EMBL/GenBank/DDBJ whole genome shotgun (WGS) entry which is preliminary data.</text>
</comment>
<gene>
    <name evidence="4" type="ORF">Q4Q35_20130</name>
</gene>
<sequence length="560" mass="64647">MNKELKIFLSYCQKNDHQADTIEHDLKTKHNLTVIRDIRDVKAFGSVKKFMKSVRDSDFVIKLISKEYLESDSCMYEVIEFIKDNNQLLHYLERTIPIIIPNARQGKHNIFKPSGKLFWTKYWANKHKELFHEYQEFIKGNYSIDLDIALKELRNDLGVYKTISECISNEFLTYICNHKLCVNYNGLLKNDYRQILFKISPNQVPNLNRESIPNKSQRISNLDTRFKLISIVENADPKHPEFPPENPQFPATPTIPITINGFDNVWLKDESYNPTGTHKDRLAYEVIRKFYKPLLKSNIANDKKSIPHLSMISSGSAAFAIQRLLNNYNLPHLKVLTDENTNKTIINSLKNIGCEIFYADLNEKALTCSEILDLTDNHGGVDISSRDMLDPINYVYYDWLSYEILNNKGDYYFIPFGTGDLFSNILNISVKEALSSTHDKRLIDTRYDYSKSNFIGVTTSDKKSIMDKLYSPFLPFSGIRLKEIEEYKEIGVCGELTGIRYLEENLIYPALEIAERNNINCEPSGIAGLAMLLSMESQIPKDKKIVVVNTGKLKLDLYEL</sequence>
<evidence type="ECO:0000256" key="1">
    <source>
        <dbReference type="ARBA" id="ARBA00001933"/>
    </source>
</evidence>